<comment type="caution">
    <text evidence="3">The sequence shown here is derived from an EMBL/GenBank/DDBJ whole genome shotgun (WGS) entry which is preliminary data.</text>
</comment>
<feature type="domain" description="MaoC-like" evidence="2">
    <location>
        <begin position="17"/>
        <end position="117"/>
    </location>
</feature>
<dbReference type="InterPro" id="IPR002539">
    <property type="entry name" value="MaoC-like_dom"/>
</dbReference>
<dbReference type="RefSeq" id="WP_203926973.1">
    <property type="nucleotide sequence ID" value="NZ_BOPH01000022.1"/>
</dbReference>
<dbReference type="SUPFAM" id="SSF54637">
    <property type="entry name" value="Thioesterase/thiol ester dehydrase-isomerase"/>
    <property type="match status" value="1"/>
</dbReference>
<evidence type="ECO:0000259" key="2">
    <source>
        <dbReference type="Pfam" id="PF01575"/>
    </source>
</evidence>
<organism evidence="3 4">
    <name type="scientific">Virgisporangium ochraceum</name>
    <dbReference type="NCBI Taxonomy" id="65505"/>
    <lineage>
        <taxon>Bacteria</taxon>
        <taxon>Bacillati</taxon>
        <taxon>Actinomycetota</taxon>
        <taxon>Actinomycetes</taxon>
        <taxon>Micromonosporales</taxon>
        <taxon>Micromonosporaceae</taxon>
        <taxon>Virgisporangium</taxon>
    </lineage>
</organism>
<name>A0A8J3ZMF3_9ACTN</name>
<accession>A0A8J3ZMF3</accession>
<sequence length="159" mass="17292">MATLTPRLPVAFAAGAVLRTPARTLTEAEFSAIINASWENGPLHTDAEYTRGTVFGRPILGGPCLVAVTAGLTSTTMYAAWNAAGLDCHAALGIDEVRYDRPVFAGDTIRIEIEVAEFHETPKGTAWFGRVHDTVLNQRDETVLRMKRSYLLRPLPVAP</sequence>
<keyword evidence="4" id="KW-1185">Reference proteome</keyword>
<dbReference type="PANTHER" id="PTHR43664">
    <property type="entry name" value="MONOAMINE OXIDASE-RELATED"/>
    <property type="match status" value="1"/>
</dbReference>
<reference evidence="3" key="1">
    <citation type="submission" date="2021-01" db="EMBL/GenBank/DDBJ databases">
        <title>Whole genome shotgun sequence of Virgisporangium ochraceum NBRC 16418.</title>
        <authorList>
            <person name="Komaki H."/>
            <person name="Tamura T."/>
        </authorList>
    </citation>
    <scope>NUCLEOTIDE SEQUENCE</scope>
    <source>
        <strain evidence="3">NBRC 16418</strain>
    </source>
</reference>
<dbReference type="PANTHER" id="PTHR43664:SF1">
    <property type="entry name" value="BETA-METHYLMALYL-COA DEHYDRATASE"/>
    <property type="match status" value="1"/>
</dbReference>
<dbReference type="Pfam" id="PF01575">
    <property type="entry name" value="MaoC_dehydratas"/>
    <property type="match status" value="1"/>
</dbReference>
<dbReference type="InterPro" id="IPR052342">
    <property type="entry name" value="MCH/BMMD"/>
</dbReference>
<dbReference type="EMBL" id="BOPH01000022">
    <property type="protein sequence ID" value="GIJ67009.1"/>
    <property type="molecule type" value="Genomic_DNA"/>
</dbReference>
<dbReference type="Gene3D" id="3.10.129.10">
    <property type="entry name" value="Hotdog Thioesterase"/>
    <property type="match status" value="1"/>
</dbReference>
<dbReference type="Proteomes" id="UP000635606">
    <property type="component" value="Unassembled WGS sequence"/>
</dbReference>
<gene>
    <name evidence="3" type="ORF">Voc01_019260</name>
</gene>
<comment type="similarity">
    <text evidence="1">Belongs to the enoyl-CoA hydratase/isomerase family.</text>
</comment>
<proteinExistence type="inferred from homology"/>
<dbReference type="AlphaFoldDB" id="A0A8J3ZMF3"/>
<protein>
    <submittedName>
        <fullName evidence="3">MaoC family dehydratase</fullName>
    </submittedName>
</protein>
<evidence type="ECO:0000256" key="1">
    <source>
        <dbReference type="ARBA" id="ARBA00005254"/>
    </source>
</evidence>
<evidence type="ECO:0000313" key="4">
    <source>
        <dbReference type="Proteomes" id="UP000635606"/>
    </source>
</evidence>
<evidence type="ECO:0000313" key="3">
    <source>
        <dbReference type="EMBL" id="GIJ67009.1"/>
    </source>
</evidence>
<dbReference type="InterPro" id="IPR029069">
    <property type="entry name" value="HotDog_dom_sf"/>
</dbReference>